<name>A0A2K9DXQ4_9MICO</name>
<sequence length="134" mass="14730">MPRGTLADRWGRAERVQYPGIPYADTVHVFLMRTTDEPRWVACSAKEFGPSGVKRHLARRGALDTLCGFSATFPEIWRANTVKPKCPACERIEKSLPTFASRTPGHVDGIRLPHTAERAIVDAVATMAAGKVLS</sequence>
<gene>
    <name evidence="1" type="ORF">CXR34_08085</name>
</gene>
<evidence type="ECO:0000313" key="2">
    <source>
        <dbReference type="Proteomes" id="UP000233276"/>
    </source>
</evidence>
<evidence type="ECO:0000313" key="1">
    <source>
        <dbReference type="EMBL" id="AUG29423.1"/>
    </source>
</evidence>
<protein>
    <submittedName>
        <fullName evidence="1">Uncharacterized protein</fullName>
    </submittedName>
</protein>
<dbReference type="Proteomes" id="UP000233276">
    <property type="component" value="Chromosome"/>
</dbReference>
<accession>A0A2K9DXQ4</accession>
<dbReference type="AlphaFoldDB" id="A0A2K9DXQ4"/>
<reference evidence="1 2" key="1">
    <citation type="submission" date="2017-12" db="EMBL/GenBank/DDBJ databases">
        <title>Isolation and characterization of estrogens degradatiion strain Microbacterium hominis SJTG1.</title>
        <authorList>
            <person name="Xiong W."/>
            <person name="Yin C."/>
            <person name="Zheng D."/>
            <person name="Liang R."/>
        </authorList>
    </citation>
    <scope>NUCLEOTIDE SEQUENCE [LARGE SCALE GENOMIC DNA]</scope>
    <source>
        <strain evidence="1 2">SJTG1</strain>
    </source>
</reference>
<dbReference type="EMBL" id="CP025299">
    <property type="protein sequence ID" value="AUG29423.1"/>
    <property type="molecule type" value="Genomic_DNA"/>
</dbReference>
<dbReference type="KEGG" id="mhos:CXR34_08085"/>
<organism evidence="1 2">
    <name type="scientific">Microbacterium hominis</name>
    <dbReference type="NCBI Taxonomy" id="162426"/>
    <lineage>
        <taxon>Bacteria</taxon>
        <taxon>Bacillati</taxon>
        <taxon>Actinomycetota</taxon>
        <taxon>Actinomycetes</taxon>
        <taxon>Micrococcales</taxon>
        <taxon>Microbacteriaceae</taxon>
        <taxon>Microbacterium</taxon>
    </lineage>
</organism>
<proteinExistence type="predicted"/>